<proteinExistence type="predicted"/>
<dbReference type="Proteomes" id="UP001152562">
    <property type="component" value="Unassembled WGS sequence"/>
</dbReference>
<dbReference type="EMBL" id="CALOZG010000087">
    <property type="protein sequence ID" value="CAH4038385.1"/>
    <property type="molecule type" value="Genomic_DNA"/>
</dbReference>
<evidence type="ECO:0000256" key="1">
    <source>
        <dbReference type="SAM" id="MobiDB-lite"/>
    </source>
</evidence>
<sequence>MPEIAGRVVDQQQSVSSKPAKSTPRREYARGICSRALPPHNVYSFFRLGCWSDAYVPESVTRRKATGFSSALPIFGSAGTSGIDRIWDVTVPLQYSRHFFHRTSSREQRNARSPLGLAVRATLQRDSWFGVREFAAT</sequence>
<organism evidence="2 3">
    <name type="scientific">Pieris brassicae</name>
    <name type="common">White butterfly</name>
    <name type="synonym">Large white butterfly</name>
    <dbReference type="NCBI Taxonomy" id="7116"/>
    <lineage>
        <taxon>Eukaryota</taxon>
        <taxon>Metazoa</taxon>
        <taxon>Ecdysozoa</taxon>
        <taxon>Arthropoda</taxon>
        <taxon>Hexapoda</taxon>
        <taxon>Insecta</taxon>
        <taxon>Pterygota</taxon>
        <taxon>Neoptera</taxon>
        <taxon>Endopterygota</taxon>
        <taxon>Lepidoptera</taxon>
        <taxon>Glossata</taxon>
        <taxon>Ditrysia</taxon>
        <taxon>Papilionoidea</taxon>
        <taxon>Pieridae</taxon>
        <taxon>Pierinae</taxon>
        <taxon>Pieris</taxon>
    </lineage>
</organism>
<feature type="region of interest" description="Disordered" evidence="1">
    <location>
        <begin position="1"/>
        <end position="27"/>
    </location>
</feature>
<gene>
    <name evidence="2" type="ORF">PIBRA_LOCUS13948</name>
</gene>
<accession>A0A9P0U312</accession>
<feature type="compositionally biased region" description="Polar residues" evidence="1">
    <location>
        <begin position="10"/>
        <end position="20"/>
    </location>
</feature>
<dbReference type="AlphaFoldDB" id="A0A9P0U312"/>
<protein>
    <submittedName>
        <fullName evidence="2">Uncharacterized protein</fullName>
    </submittedName>
</protein>
<comment type="caution">
    <text evidence="2">The sequence shown here is derived from an EMBL/GenBank/DDBJ whole genome shotgun (WGS) entry which is preliminary data.</text>
</comment>
<keyword evidence="3" id="KW-1185">Reference proteome</keyword>
<reference evidence="2" key="1">
    <citation type="submission" date="2022-05" db="EMBL/GenBank/DDBJ databases">
        <authorList>
            <person name="Okamura Y."/>
        </authorList>
    </citation>
    <scope>NUCLEOTIDE SEQUENCE</scope>
</reference>
<name>A0A9P0U312_PIEBR</name>
<evidence type="ECO:0000313" key="2">
    <source>
        <dbReference type="EMBL" id="CAH4038385.1"/>
    </source>
</evidence>
<evidence type="ECO:0000313" key="3">
    <source>
        <dbReference type="Proteomes" id="UP001152562"/>
    </source>
</evidence>